<dbReference type="SUPFAM" id="SSF52540">
    <property type="entry name" value="P-loop containing nucleoside triphosphate hydrolases"/>
    <property type="match status" value="1"/>
</dbReference>
<keyword evidence="3 7" id="KW-0547">Nucleotide-binding</keyword>
<dbReference type="Gene3D" id="3.40.50.300">
    <property type="entry name" value="P-loop containing nucleotide triphosphate hydrolases"/>
    <property type="match status" value="1"/>
</dbReference>
<dbReference type="SMART" id="SM00177">
    <property type="entry name" value="ARF"/>
    <property type="match status" value="1"/>
</dbReference>
<dbReference type="Pfam" id="PF00025">
    <property type="entry name" value="Arf"/>
    <property type="match status" value="1"/>
</dbReference>
<proteinExistence type="inferred from homology"/>
<keyword evidence="5" id="KW-0449">Lipoprotein</keyword>
<evidence type="ECO:0000256" key="2">
    <source>
        <dbReference type="ARBA" id="ARBA00022707"/>
    </source>
</evidence>
<keyword evidence="2" id="KW-0519">Myristate</keyword>
<dbReference type="STRING" id="5643.A0A060SI65"/>
<dbReference type="HOGENOM" id="CLU_040729_12_3_1"/>
<dbReference type="GO" id="GO:0005525">
    <property type="term" value="F:GTP binding"/>
    <property type="evidence" value="ECO:0007669"/>
    <property type="project" value="UniProtKB-KW"/>
</dbReference>
<dbReference type="GO" id="GO:0003924">
    <property type="term" value="F:GTPase activity"/>
    <property type="evidence" value="ECO:0007669"/>
    <property type="project" value="InterPro"/>
</dbReference>
<feature type="binding site" evidence="7">
    <location>
        <begin position="144"/>
        <end position="147"/>
    </location>
    <ligand>
        <name>GTP</name>
        <dbReference type="ChEBI" id="CHEBI:37565"/>
    </ligand>
</feature>
<evidence type="ECO:0000256" key="1">
    <source>
        <dbReference type="ARBA" id="ARBA00010290"/>
    </source>
</evidence>
<evidence type="ECO:0000313" key="10">
    <source>
        <dbReference type="Proteomes" id="UP000029665"/>
    </source>
</evidence>
<organism evidence="9 10">
    <name type="scientific">Pycnoporus cinnabarinus</name>
    <name type="common">Cinnabar-red polypore</name>
    <name type="synonym">Trametes cinnabarina</name>
    <dbReference type="NCBI Taxonomy" id="5643"/>
    <lineage>
        <taxon>Eukaryota</taxon>
        <taxon>Fungi</taxon>
        <taxon>Dikarya</taxon>
        <taxon>Basidiomycota</taxon>
        <taxon>Agaricomycotina</taxon>
        <taxon>Agaricomycetes</taxon>
        <taxon>Polyporales</taxon>
        <taxon>Polyporaceae</taxon>
        <taxon>Trametes</taxon>
    </lineage>
</organism>
<evidence type="ECO:0000256" key="4">
    <source>
        <dbReference type="ARBA" id="ARBA00023134"/>
    </source>
</evidence>
<dbReference type="PROSITE" id="PS51417">
    <property type="entry name" value="ARF"/>
    <property type="match status" value="1"/>
</dbReference>
<keyword evidence="8" id="KW-0460">Magnesium</keyword>
<feature type="binding site" evidence="8">
    <location>
        <position position="50"/>
    </location>
    <ligand>
        <name>Mg(2+)</name>
        <dbReference type="ChEBI" id="CHEBI:18420"/>
    </ligand>
</feature>
<evidence type="ECO:0000256" key="7">
    <source>
        <dbReference type="PIRSR" id="PIRSR606689-1"/>
    </source>
</evidence>
<dbReference type="InterPro" id="IPR027417">
    <property type="entry name" value="P-loop_NTPase"/>
</dbReference>
<dbReference type="FunFam" id="3.40.50.300:FF:000393">
    <property type="entry name" value="ADP-ribosylation factor-like 2, arl2"/>
    <property type="match status" value="1"/>
</dbReference>
<dbReference type="InterPro" id="IPR045873">
    <property type="entry name" value="Arl2"/>
</dbReference>
<dbReference type="SMART" id="SM00178">
    <property type="entry name" value="SAR"/>
    <property type="match status" value="1"/>
</dbReference>
<dbReference type="AlphaFoldDB" id="A0A060SI65"/>
<dbReference type="InterPro" id="IPR044612">
    <property type="entry name" value="ARL2/3"/>
</dbReference>
<keyword evidence="4 7" id="KW-0342">GTP-binding</keyword>
<dbReference type="OrthoDB" id="2011769at2759"/>
<dbReference type="Proteomes" id="UP000029665">
    <property type="component" value="Unassembled WGS sequence"/>
</dbReference>
<keyword evidence="10" id="KW-1185">Reference proteome</keyword>
<evidence type="ECO:0000256" key="3">
    <source>
        <dbReference type="ARBA" id="ARBA00022741"/>
    </source>
</evidence>
<comment type="similarity">
    <text evidence="1">Belongs to the small GTPase superfamily. Arf family.</text>
</comment>
<evidence type="ECO:0000256" key="5">
    <source>
        <dbReference type="ARBA" id="ARBA00023288"/>
    </source>
</evidence>
<evidence type="ECO:0000256" key="8">
    <source>
        <dbReference type="PIRSR" id="PIRSR606689-2"/>
    </source>
</evidence>
<reference evidence="9" key="1">
    <citation type="submission" date="2014-01" db="EMBL/GenBank/DDBJ databases">
        <title>The genome of the white-rot fungus Pycnoporus cinnabarinus: a basidiomycete model with a versatile arsenal for lignocellulosic biomass breakdown.</title>
        <authorList>
            <person name="Levasseur A."/>
            <person name="Lomascolo A."/>
            <person name="Ruiz-Duenas F.J."/>
            <person name="Uzan E."/>
            <person name="Piumi F."/>
            <person name="Kues U."/>
            <person name="Ram A.F.J."/>
            <person name="Murat C."/>
            <person name="Haon M."/>
            <person name="Benoit I."/>
            <person name="Arfi Y."/>
            <person name="Chevret D."/>
            <person name="Drula E."/>
            <person name="Kwon M.J."/>
            <person name="Gouret P."/>
            <person name="Lesage-Meessen L."/>
            <person name="Lombard V."/>
            <person name="Mariette J."/>
            <person name="Noirot C."/>
            <person name="Park J."/>
            <person name="Patyshakuliyeva A."/>
            <person name="Wieneger R.A.B."/>
            <person name="Wosten H.A.B."/>
            <person name="Martin F."/>
            <person name="Coutinho P.M."/>
            <person name="de Vries R."/>
            <person name="Martinez A.T."/>
            <person name="Klopp C."/>
            <person name="Pontarotti P."/>
            <person name="Henrissat B."/>
            <person name="Record E."/>
        </authorList>
    </citation>
    <scope>NUCLEOTIDE SEQUENCE [LARGE SCALE GENOMIC DNA]</scope>
    <source>
        <strain evidence="9">BRFM137</strain>
    </source>
</reference>
<dbReference type="GO" id="GO:0046872">
    <property type="term" value="F:metal ion binding"/>
    <property type="evidence" value="ECO:0007669"/>
    <property type="project" value="UniProtKB-KW"/>
</dbReference>
<gene>
    <name evidence="9" type="ORF">BN946_scf185043.g249</name>
</gene>
<sequence length="227" mass="25547">MGLLTIIRKNRQKEKEMRILFLYGLGLDNAGKTTILKKLNGEDIMGISPTLGFNIKTFVHGKYTLNICKIFLLIDDTGLTRCVGDVGGQRTLRPYWRNYFEQTDALVWVVDSGDRMRMQDCKEELHSLLQEDRLAGASLLIFANKQDIQGSMSSVEIRDALDLQSIKSHHWRILPCSAFTGQNLLEGLDWVVEDVANRLYYSTTASAMGRWQSRDAASSAPVPAMAT</sequence>
<keyword evidence="8" id="KW-0479">Metal-binding</keyword>
<evidence type="ECO:0000256" key="6">
    <source>
        <dbReference type="ARBA" id="ARBA00026198"/>
    </source>
</evidence>
<dbReference type="PANTHER" id="PTHR45697">
    <property type="entry name" value="ADP-RIBOSYLATION FACTOR-LIKE PROTEIN 2-RELATED"/>
    <property type="match status" value="1"/>
</dbReference>
<name>A0A060SI65_PYCCI</name>
<evidence type="ECO:0000313" key="9">
    <source>
        <dbReference type="EMBL" id="CDO74197.1"/>
    </source>
</evidence>
<dbReference type="InterPro" id="IPR006689">
    <property type="entry name" value="Small_GTPase_ARF/SAR"/>
</dbReference>
<feature type="binding site" evidence="8">
    <location>
        <position position="33"/>
    </location>
    <ligand>
        <name>Mg(2+)</name>
        <dbReference type="ChEBI" id="CHEBI:18420"/>
    </ligand>
</feature>
<feature type="binding site" evidence="7">
    <location>
        <position position="88"/>
    </location>
    <ligand>
        <name>GTP</name>
        <dbReference type="ChEBI" id="CHEBI:37565"/>
    </ligand>
</feature>
<dbReference type="OMA" id="KTHHWQI"/>
<dbReference type="EMBL" id="CCBP010000125">
    <property type="protein sequence ID" value="CDO74197.1"/>
    <property type="molecule type" value="Genomic_DNA"/>
</dbReference>
<dbReference type="CDD" id="cd04154">
    <property type="entry name" value="Arl2"/>
    <property type="match status" value="1"/>
</dbReference>
<protein>
    <recommendedName>
        <fullName evidence="6">ADP-ribosylation factor-like protein 2</fullName>
    </recommendedName>
</protein>
<accession>A0A060SI65</accession>
<feature type="binding site" evidence="7">
    <location>
        <begin position="26"/>
        <end position="33"/>
    </location>
    <ligand>
        <name>GTP</name>
        <dbReference type="ChEBI" id="CHEBI:37565"/>
    </ligand>
</feature>
<comment type="caution">
    <text evidence="9">The sequence shown here is derived from an EMBL/GenBank/DDBJ whole genome shotgun (WGS) entry which is preliminary data.</text>
</comment>